<keyword evidence="5" id="KW-1185">Reference proteome</keyword>
<dbReference type="PANTHER" id="PTHR12296:SF18">
    <property type="entry name" value="DENN DOMAIN-CONTAINING PROTEIN 4B"/>
    <property type="match status" value="1"/>
</dbReference>
<reference evidence="4 5" key="1">
    <citation type="submission" date="2019-03" db="EMBL/GenBank/DDBJ databases">
        <title>First draft genome of Liparis tanakae, snailfish: a comprehensive survey of snailfish specific genes.</title>
        <authorList>
            <person name="Kim W."/>
            <person name="Song I."/>
            <person name="Jeong J.-H."/>
            <person name="Kim D."/>
            <person name="Kim S."/>
            <person name="Ryu S."/>
            <person name="Song J.Y."/>
            <person name="Lee S.K."/>
        </authorList>
    </citation>
    <scope>NUCLEOTIDE SEQUENCE [LARGE SCALE GENOMIC DNA]</scope>
    <source>
        <tissue evidence="4">Muscle</tissue>
    </source>
</reference>
<evidence type="ECO:0000313" key="5">
    <source>
        <dbReference type="Proteomes" id="UP000314294"/>
    </source>
</evidence>
<dbReference type="Proteomes" id="UP000314294">
    <property type="component" value="Unassembled WGS sequence"/>
</dbReference>
<dbReference type="InterPro" id="IPR051696">
    <property type="entry name" value="DENN_Domain_GEFs"/>
</dbReference>
<dbReference type="AlphaFoldDB" id="A0A4Z2E0B5"/>
<proteinExistence type="predicted"/>
<evidence type="ECO:0000259" key="3">
    <source>
        <dbReference type="PROSITE" id="PS50211"/>
    </source>
</evidence>
<name>A0A4Z2E0B5_9TELE</name>
<dbReference type="Pfam" id="PF02141">
    <property type="entry name" value="DENN"/>
    <property type="match status" value="1"/>
</dbReference>
<feature type="compositionally biased region" description="Gly residues" evidence="2">
    <location>
        <begin position="177"/>
        <end position="192"/>
    </location>
</feature>
<accession>A0A4Z2E0B5</accession>
<dbReference type="PANTHER" id="PTHR12296">
    <property type="entry name" value="DENN DOMAIN-CONTAINING PROTEIN 4"/>
    <property type="match status" value="1"/>
</dbReference>
<evidence type="ECO:0000256" key="1">
    <source>
        <dbReference type="ARBA" id="ARBA00022658"/>
    </source>
</evidence>
<gene>
    <name evidence="4" type="primary">Dennd4b_0</name>
    <name evidence="4" type="ORF">EYF80_067707</name>
</gene>
<feature type="domain" description="UDENN" evidence="3">
    <location>
        <begin position="1"/>
        <end position="275"/>
    </location>
</feature>
<comment type="caution">
    <text evidence="4">The sequence shown here is derived from an EMBL/GenBank/DDBJ whole genome shotgun (WGS) entry which is preliminary data.</text>
</comment>
<feature type="compositionally biased region" description="Gly residues" evidence="2">
    <location>
        <begin position="212"/>
        <end position="225"/>
    </location>
</feature>
<keyword evidence="1" id="KW-0344">Guanine-nucleotide releasing factor</keyword>
<dbReference type="EMBL" id="SRLO01023810">
    <property type="protein sequence ID" value="TNN22179.1"/>
    <property type="molecule type" value="Genomic_DNA"/>
</dbReference>
<evidence type="ECO:0000256" key="2">
    <source>
        <dbReference type="SAM" id="MobiDB-lite"/>
    </source>
</evidence>
<sequence>MSFPLRWLCPYIPLCPLQMADVLLAPMPFIVGVHSSYFDLYDPPTDVVCVDLDTNTIFQSDEKKPLSWRSLPRKHGKTLFSSLGALHKTLEKICTPGQEEATLEFLLTDYDQIHRRQKQLELEIQEAFLRFMSGLLSGYRSFLLPITQAPSDTTTDCSSLFNLQGTGGAPARRGAGPRPGGGRGHGQEGGGATARRGAGPRPGGGPRRRPRPGGGRGPGQEGGGAPARRGPAVLIRLTSRRSRERTQQKIYGQLTRTQMFTQFVEECSFVSERHACLEFFDECVQKVRARPPGAAAGRTDGVLTEY</sequence>
<dbReference type="InterPro" id="IPR005112">
    <property type="entry name" value="dDENN_dom"/>
</dbReference>
<dbReference type="GO" id="GO:0032483">
    <property type="term" value="P:regulation of Rab protein signal transduction"/>
    <property type="evidence" value="ECO:0007669"/>
    <property type="project" value="TreeGrafter"/>
</dbReference>
<evidence type="ECO:0000313" key="4">
    <source>
        <dbReference type="EMBL" id="TNN22179.1"/>
    </source>
</evidence>
<dbReference type="GO" id="GO:0031410">
    <property type="term" value="C:cytoplasmic vesicle"/>
    <property type="evidence" value="ECO:0007669"/>
    <property type="project" value="TreeGrafter"/>
</dbReference>
<dbReference type="Pfam" id="PF03455">
    <property type="entry name" value="dDENN"/>
    <property type="match status" value="1"/>
</dbReference>
<dbReference type="InterPro" id="IPR037516">
    <property type="entry name" value="Tripartite_DENN"/>
</dbReference>
<dbReference type="InterPro" id="IPR043153">
    <property type="entry name" value="DENN_C"/>
</dbReference>
<feature type="compositionally biased region" description="Polar residues" evidence="2">
    <location>
        <begin position="153"/>
        <end position="164"/>
    </location>
</feature>
<feature type="region of interest" description="Disordered" evidence="2">
    <location>
        <begin position="153"/>
        <end position="231"/>
    </location>
</feature>
<dbReference type="PROSITE" id="PS50211">
    <property type="entry name" value="DENN"/>
    <property type="match status" value="1"/>
</dbReference>
<dbReference type="Gene3D" id="3.40.50.11500">
    <property type="match status" value="1"/>
</dbReference>
<dbReference type="OrthoDB" id="75250at2759"/>
<protein>
    <submittedName>
        <fullName evidence="4">DENN domain-containing protein 4B</fullName>
    </submittedName>
</protein>
<dbReference type="InterPro" id="IPR001194">
    <property type="entry name" value="cDENN_dom"/>
</dbReference>
<organism evidence="4 5">
    <name type="scientific">Liparis tanakae</name>
    <name type="common">Tanaka's snailfish</name>
    <dbReference type="NCBI Taxonomy" id="230148"/>
    <lineage>
        <taxon>Eukaryota</taxon>
        <taxon>Metazoa</taxon>
        <taxon>Chordata</taxon>
        <taxon>Craniata</taxon>
        <taxon>Vertebrata</taxon>
        <taxon>Euteleostomi</taxon>
        <taxon>Actinopterygii</taxon>
        <taxon>Neopterygii</taxon>
        <taxon>Teleostei</taxon>
        <taxon>Neoteleostei</taxon>
        <taxon>Acanthomorphata</taxon>
        <taxon>Eupercaria</taxon>
        <taxon>Perciformes</taxon>
        <taxon>Cottioidei</taxon>
        <taxon>Cottales</taxon>
        <taxon>Liparidae</taxon>
        <taxon>Liparis</taxon>
    </lineage>
</organism>
<dbReference type="GO" id="GO:0005085">
    <property type="term" value="F:guanyl-nucleotide exchange factor activity"/>
    <property type="evidence" value="ECO:0007669"/>
    <property type="project" value="UniProtKB-KW"/>
</dbReference>